<feature type="transmembrane region" description="Helical" evidence="5">
    <location>
        <begin position="348"/>
        <end position="374"/>
    </location>
</feature>
<dbReference type="Gene3D" id="1.10.357.140">
    <property type="entry name" value="UbiA prenyltransferase"/>
    <property type="match status" value="1"/>
</dbReference>
<keyword evidence="7" id="KW-1185">Reference proteome</keyword>
<dbReference type="PROSITE" id="PS51257">
    <property type="entry name" value="PROKAR_LIPOPROTEIN"/>
    <property type="match status" value="1"/>
</dbReference>
<dbReference type="InterPro" id="IPR044878">
    <property type="entry name" value="UbiA_sf"/>
</dbReference>
<evidence type="ECO:0000256" key="2">
    <source>
        <dbReference type="ARBA" id="ARBA00022692"/>
    </source>
</evidence>
<feature type="transmembrane region" description="Helical" evidence="5">
    <location>
        <begin position="413"/>
        <end position="434"/>
    </location>
</feature>
<dbReference type="InterPro" id="IPR050475">
    <property type="entry name" value="Prenyltransferase_related"/>
</dbReference>
<feature type="transmembrane region" description="Helical" evidence="5">
    <location>
        <begin position="224"/>
        <end position="240"/>
    </location>
</feature>
<comment type="subcellular location">
    <subcellularLocation>
        <location evidence="1">Membrane</location>
        <topology evidence="1">Multi-pass membrane protein</topology>
    </subcellularLocation>
</comment>
<evidence type="ECO:0000256" key="3">
    <source>
        <dbReference type="ARBA" id="ARBA00022989"/>
    </source>
</evidence>
<feature type="transmembrane region" description="Helical" evidence="5">
    <location>
        <begin position="273"/>
        <end position="293"/>
    </location>
</feature>
<feature type="transmembrane region" description="Helical" evidence="5">
    <location>
        <begin position="195"/>
        <end position="217"/>
    </location>
</feature>
<feature type="transmembrane region" description="Helical" evidence="5">
    <location>
        <begin position="313"/>
        <end position="336"/>
    </location>
</feature>
<evidence type="ECO:0000256" key="5">
    <source>
        <dbReference type="SAM" id="Phobius"/>
    </source>
</evidence>
<feature type="transmembrane region" description="Helical" evidence="5">
    <location>
        <begin position="246"/>
        <end position="266"/>
    </location>
</feature>
<keyword evidence="2 5" id="KW-0812">Transmembrane</keyword>
<keyword evidence="4 5" id="KW-0472">Membrane</keyword>
<evidence type="ECO:0000313" key="7">
    <source>
        <dbReference type="Proteomes" id="UP000256970"/>
    </source>
</evidence>
<dbReference type="PANTHER" id="PTHR42723:SF1">
    <property type="entry name" value="CHLOROPHYLL SYNTHASE, CHLOROPLASTIC"/>
    <property type="match status" value="1"/>
</dbReference>
<dbReference type="GO" id="GO:0016765">
    <property type="term" value="F:transferase activity, transferring alkyl or aryl (other than methyl) groups"/>
    <property type="evidence" value="ECO:0007669"/>
    <property type="project" value="InterPro"/>
</dbReference>
<evidence type="ECO:0000313" key="6">
    <source>
        <dbReference type="EMBL" id="SZX74314.1"/>
    </source>
</evidence>
<dbReference type="Proteomes" id="UP000256970">
    <property type="component" value="Unassembled WGS sequence"/>
</dbReference>
<evidence type="ECO:0000256" key="1">
    <source>
        <dbReference type="ARBA" id="ARBA00004141"/>
    </source>
</evidence>
<organism evidence="6 7">
    <name type="scientific">Tetradesmus obliquus</name>
    <name type="common">Green alga</name>
    <name type="synonym">Acutodesmus obliquus</name>
    <dbReference type="NCBI Taxonomy" id="3088"/>
    <lineage>
        <taxon>Eukaryota</taxon>
        <taxon>Viridiplantae</taxon>
        <taxon>Chlorophyta</taxon>
        <taxon>core chlorophytes</taxon>
        <taxon>Chlorophyceae</taxon>
        <taxon>CS clade</taxon>
        <taxon>Sphaeropleales</taxon>
        <taxon>Scenedesmaceae</taxon>
        <taxon>Tetradesmus</taxon>
    </lineage>
</organism>
<dbReference type="EMBL" id="FNXT01001211">
    <property type="protein sequence ID" value="SZX74314.1"/>
    <property type="molecule type" value="Genomic_DNA"/>
</dbReference>
<keyword evidence="3 5" id="KW-1133">Transmembrane helix</keyword>
<proteinExistence type="predicted"/>
<name>A0A383WBC0_TETOB</name>
<accession>A0A383WBC0</accession>
<dbReference type="PANTHER" id="PTHR42723">
    <property type="entry name" value="CHLOROPHYLL SYNTHASE"/>
    <property type="match status" value="1"/>
</dbReference>
<dbReference type="InterPro" id="IPR000537">
    <property type="entry name" value="UbiA_prenyltransferase"/>
</dbReference>
<protein>
    <submittedName>
        <fullName evidence="6">Uncharacterized protein</fullName>
    </submittedName>
</protein>
<feature type="transmembrane region" description="Helical" evidence="5">
    <location>
        <begin position="380"/>
        <end position="401"/>
    </location>
</feature>
<evidence type="ECO:0000256" key="4">
    <source>
        <dbReference type="ARBA" id="ARBA00023136"/>
    </source>
</evidence>
<dbReference type="AlphaFoldDB" id="A0A383WBC0"/>
<dbReference type="Pfam" id="PF01040">
    <property type="entry name" value="UbiA"/>
    <property type="match status" value="1"/>
</dbReference>
<sequence>MAQRAASQAVPAVLACRLYQQQARRACIPKQQHTPLQQARKHVHRLTVHAALSGTSDGDDHYVSSSERLSTYLKLARIHNLVPSVILVIVGAWAGSGHRVSAVQSISVWQVARLSNSDLPAATLHHAPAHSHTCCCAVQAGSGHRVSAVQSISVWLMGLISGGMAIASCVVNDYFDLKIDASNAPDKPLPSGAIAPDAALLLSSLLYCGCLIAACLMEPSRLRSIVAFSAAATLLYTPLFKRLTGVKNATVATVIALAPLAGALAAGAGDAGLLRLLPATLFAFSGVMFREILMDLNDAEGDRQAGVWTLPVLLGKPAALLCAASCALLGCGGALVRLLQSNVLLEQLVAPGGVAAVQQWLATVGLSGIGVHAAGVLEGLAVGLPCAVLGVIATQLMRLALGVWREKFSEQEVGRAVGGCLKFVGWGILLLAAMG</sequence>
<gene>
    <name evidence="6" type="ORF">BQ4739_LOCUS14603</name>
</gene>
<dbReference type="GO" id="GO:0016020">
    <property type="term" value="C:membrane"/>
    <property type="evidence" value="ECO:0007669"/>
    <property type="project" value="UniProtKB-SubCell"/>
</dbReference>
<feature type="transmembrane region" description="Helical" evidence="5">
    <location>
        <begin position="154"/>
        <end position="175"/>
    </location>
</feature>
<reference evidence="6 7" key="1">
    <citation type="submission" date="2016-10" db="EMBL/GenBank/DDBJ databases">
        <authorList>
            <person name="Cai Z."/>
        </authorList>
    </citation>
    <scope>NUCLEOTIDE SEQUENCE [LARGE SCALE GENOMIC DNA]</scope>
</reference>